<name>A0A0N4UTP7_ENTVE</name>
<evidence type="ECO:0000313" key="2">
    <source>
        <dbReference type="Proteomes" id="UP000274131"/>
    </source>
</evidence>
<evidence type="ECO:0000313" key="1">
    <source>
        <dbReference type="EMBL" id="VDD85319.1"/>
    </source>
</evidence>
<evidence type="ECO:0000313" key="3">
    <source>
        <dbReference type="WBParaSite" id="EVEC_0000070101-mRNA-1"/>
    </source>
</evidence>
<sequence length="84" mass="9691">MGTHICSSAAAAHLIQTLIAQIWWRSIAYLLLELFACRFLDKRITYAREPLSTLRTCLTRDVIPSSLTSSLMQRVWRARILEKN</sequence>
<reference evidence="1 2" key="2">
    <citation type="submission" date="2018-10" db="EMBL/GenBank/DDBJ databases">
        <authorList>
            <consortium name="Pathogen Informatics"/>
        </authorList>
    </citation>
    <scope>NUCLEOTIDE SEQUENCE [LARGE SCALE GENOMIC DNA]</scope>
</reference>
<keyword evidence="2" id="KW-1185">Reference proteome</keyword>
<reference evidence="3" key="1">
    <citation type="submission" date="2017-02" db="UniProtKB">
        <authorList>
            <consortium name="WormBaseParasite"/>
        </authorList>
    </citation>
    <scope>IDENTIFICATION</scope>
</reference>
<dbReference type="AlphaFoldDB" id="A0A0N4UTP7"/>
<organism evidence="3">
    <name type="scientific">Enterobius vermicularis</name>
    <name type="common">Human pinworm</name>
    <dbReference type="NCBI Taxonomy" id="51028"/>
    <lineage>
        <taxon>Eukaryota</taxon>
        <taxon>Metazoa</taxon>
        <taxon>Ecdysozoa</taxon>
        <taxon>Nematoda</taxon>
        <taxon>Chromadorea</taxon>
        <taxon>Rhabditida</taxon>
        <taxon>Spirurina</taxon>
        <taxon>Oxyuridomorpha</taxon>
        <taxon>Oxyuroidea</taxon>
        <taxon>Oxyuridae</taxon>
        <taxon>Enterobius</taxon>
    </lineage>
</organism>
<accession>A0A0N4UTP7</accession>
<dbReference type="WBParaSite" id="EVEC_0000070101-mRNA-1">
    <property type="protein sequence ID" value="EVEC_0000070101-mRNA-1"/>
    <property type="gene ID" value="EVEC_0000070101"/>
</dbReference>
<gene>
    <name evidence="1" type="ORF">EVEC_LOCUS462</name>
</gene>
<dbReference type="EMBL" id="UXUI01000771">
    <property type="protein sequence ID" value="VDD85319.1"/>
    <property type="molecule type" value="Genomic_DNA"/>
</dbReference>
<proteinExistence type="predicted"/>
<dbReference type="Proteomes" id="UP000274131">
    <property type="component" value="Unassembled WGS sequence"/>
</dbReference>
<protein>
    <submittedName>
        <fullName evidence="3">Secreted protein</fullName>
    </submittedName>
</protein>